<evidence type="ECO:0008006" key="3">
    <source>
        <dbReference type="Google" id="ProtNLM"/>
    </source>
</evidence>
<gene>
    <name evidence="1" type="ORF">BT96DRAFT_672476</name>
</gene>
<dbReference type="Proteomes" id="UP000799118">
    <property type="component" value="Unassembled WGS sequence"/>
</dbReference>
<evidence type="ECO:0000313" key="2">
    <source>
        <dbReference type="Proteomes" id="UP000799118"/>
    </source>
</evidence>
<keyword evidence="2" id="KW-1185">Reference proteome</keyword>
<sequence length="107" mass="11696">MLQMTLIGPMAVQVDNMHQLMQSHFQSWSLSTATISASATWICPSPSEFFTGRRSLIEELKPKVVKLGHTLVLAGPGGAGKTQIALKTAEGISSRYAYEYIKHSRSS</sequence>
<dbReference type="EMBL" id="ML769462">
    <property type="protein sequence ID" value="KAE9399978.1"/>
    <property type="molecule type" value="Genomic_DNA"/>
</dbReference>
<protein>
    <recommendedName>
        <fullName evidence="3">Orc1-like AAA ATPase domain-containing protein</fullName>
    </recommendedName>
</protein>
<accession>A0A6A4HRJ5</accession>
<dbReference type="SUPFAM" id="SSF52540">
    <property type="entry name" value="P-loop containing nucleoside triphosphate hydrolases"/>
    <property type="match status" value="1"/>
</dbReference>
<name>A0A6A4HRJ5_9AGAR</name>
<evidence type="ECO:0000313" key="1">
    <source>
        <dbReference type="EMBL" id="KAE9399978.1"/>
    </source>
</evidence>
<dbReference type="OrthoDB" id="630895at2759"/>
<dbReference type="Gene3D" id="3.40.50.300">
    <property type="entry name" value="P-loop containing nucleotide triphosphate hydrolases"/>
    <property type="match status" value="1"/>
</dbReference>
<dbReference type="AlphaFoldDB" id="A0A6A4HRJ5"/>
<organism evidence="1 2">
    <name type="scientific">Gymnopus androsaceus JB14</name>
    <dbReference type="NCBI Taxonomy" id="1447944"/>
    <lineage>
        <taxon>Eukaryota</taxon>
        <taxon>Fungi</taxon>
        <taxon>Dikarya</taxon>
        <taxon>Basidiomycota</taxon>
        <taxon>Agaricomycotina</taxon>
        <taxon>Agaricomycetes</taxon>
        <taxon>Agaricomycetidae</taxon>
        <taxon>Agaricales</taxon>
        <taxon>Marasmiineae</taxon>
        <taxon>Omphalotaceae</taxon>
        <taxon>Gymnopus</taxon>
    </lineage>
</organism>
<reference evidence="1" key="1">
    <citation type="journal article" date="2019" name="Environ. Microbiol.">
        <title>Fungal ecological strategies reflected in gene transcription - a case study of two litter decomposers.</title>
        <authorList>
            <person name="Barbi F."/>
            <person name="Kohler A."/>
            <person name="Barry K."/>
            <person name="Baskaran P."/>
            <person name="Daum C."/>
            <person name="Fauchery L."/>
            <person name="Ihrmark K."/>
            <person name="Kuo A."/>
            <person name="LaButti K."/>
            <person name="Lipzen A."/>
            <person name="Morin E."/>
            <person name="Grigoriev I.V."/>
            <person name="Henrissat B."/>
            <person name="Lindahl B."/>
            <person name="Martin F."/>
        </authorList>
    </citation>
    <scope>NUCLEOTIDE SEQUENCE</scope>
    <source>
        <strain evidence="1">JB14</strain>
    </source>
</reference>
<dbReference type="InterPro" id="IPR027417">
    <property type="entry name" value="P-loop_NTPase"/>
</dbReference>
<proteinExistence type="predicted"/>